<feature type="compositionally biased region" description="Basic and acidic residues" evidence="1">
    <location>
        <begin position="229"/>
        <end position="238"/>
    </location>
</feature>
<dbReference type="GeneID" id="19162485"/>
<organism evidence="2 3">
    <name type="scientific">Capronia coronata CBS 617.96</name>
    <dbReference type="NCBI Taxonomy" id="1182541"/>
    <lineage>
        <taxon>Eukaryota</taxon>
        <taxon>Fungi</taxon>
        <taxon>Dikarya</taxon>
        <taxon>Ascomycota</taxon>
        <taxon>Pezizomycotina</taxon>
        <taxon>Eurotiomycetes</taxon>
        <taxon>Chaetothyriomycetidae</taxon>
        <taxon>Chaetothyriales</taxon>
        <taxon>Herpotrichiellaceae</taxon>
        <taxon>Capronia</taxon>
    </lineage>
</organism>
<sequence>MGTSQRFRLPSSLRREKSQSHAPTRPADGKEYKAQHILGLTETALNTARNESISSSATTRLPRLSFSDSTTEFGSSTAPADQSDPDQILHLKASSLLLHEDYHLNRDGASSVRSARLKASASSSTLNSYYDAQRTPLSISQQTSESSRRDFALRKGLPVVVQSITPDRESLRHLRPSRSSKKPESKNLPKEGPRSPVSPTWTLFSSQRSLASSEQPAASNSAQHILASHADKRHKDVRFQPSPPRAPSKNKRMEPLSGSVAARSEVSHVKVNIRRPKVGAKHWFDGLEGESSEDESIHEPELQPGFVAGMEMAFGDDSIGPVPKESRGTATFISESSSQDAGSMPSKASDHASRHALPVSTSPPRISTLNAKSSKSTLRGGPSNKTSSLPSKPRGSPLAFTDLHQTSVLDLSSSEDDETQPAVTDATDQALPRLRDSIAVESLVESEIEIGTAQAVDTKQNSSLQATPSLRRVYGNPARRNTRLAMHRGNNASTQPSTYLSGQPSAPAPEENDLLTSFPPTPTDSYASRRASLQGSCRSDNASIESCRLVSVTRQEESLLAAMRLRKMASNQSNGSSASRRIQAVRVPGRRLAEQPHDAAGSPVGEFSYRPQARKRDIAPSISSANFDKVSYTALQTGASNDASVRFSLASFKTETSLDHETEMSLSLGMASPVLVAPSHSANRMSRVTFFSTSTNDSRDESCSRRRSGYLSTLEELQTVPKRDEISSQDFIDSPYRGWEAEYALPAPSQPRAVTAAAH</sequence>
<protein>
    <submittedName>
        <fullName evidence="2">Uncharacterized protein</fullName>
    </submittedName>
</protein>
<dbReference type="Proteomes" id="UP000019484">
    <property type="component" value="Unassembled WGS sequence"/>
</dbReference>
<keyword evidence="3" id="KW-1185">Reference proteome</keyword>
<dbReference type="eggNOG" id="ENOG502SNX3">
    <property type="taxonomic scope" value="Eukaryota"/>
</dbReference>
<gene>
    <name evidence="2" type="ORF">A1O1_07629</name>
</gene>
<dbReference type="OrthoDB" id="5244050at2759"/>
<feature type="compositionally biased region" description="Polar residues" evidence="1">
    <location>
        <begin position="359"/>
        <end position="390"/>
    </location>
</feature>
<accession>W9XW38</accession>
<evidence type="ECO:0000313" key="3">
    <source>
        <dbReference type="Proteomes" id="UP000019484"/>
    </source>
</evidence>
<dbReference type="RefSeq" id="XP_007726686.1">
    <property type="nucleotide sequence ID" value="XM_007728496.1"/>
</dbReference>
<feature type="region of interest" description="Disordered" evidence="1">
    <location>
        <begin position="485"/>
        <end position="518"/>
    </location>
</feature>
<feature type="compositionally biased region" description="Polar residues" evidence="1">
    <location>
        <begin position="490"/>
        <end position="504"/>
    </location>
</feature>
<dbReference type="EMBL" id="AMWN01000007">
    <property type="protein sequence ID" value="EXJ81565.1"/>
    <property type="molecule type" value="Genomic_DNA"/>
</dbReference>
<feature type="region of interest" description="Disordered" evidence="1">
    <location>
        <begin position="164"/>
        <end position="265"/>
    </location>
</feature>
<feature type="region of interest" description="Disordered" evidence="1">
    <location>
        <begin position="333"/>
        <end position="430"/>
    </location>
</feature>
<dbReference type="STRING" id="1182541.W9XW38"/>
<reference evidence="2 3" key="1">
    <citation type="submission" date="2013-03" db="EMBL/GenBank/DDBJ databases">
        <title>The Genome Sequence of Capronia coronata CBS 617.96.</title>
        <authorList>
            <consortium name="The Broad Institute Genomics Platform"/>
            <person name="Cuomo C."/>
            <person name="de Hoog S."/>
            <person name="Gorbushina A."/>
            <person name="Walker B."/>
            <person name="Young S.K."/>
            <person name="Zeng Q."/>
            <person name="Gargeya S."/>
            <person name="Fitzgerald M."/>
            <person name="Haas B."/>
            <person name="Abouelleil A."/>
            <person name="Allen A.W."/>
            <person name="Alvarado L."/>
            <person name="Arachchi H.M."/>
            <person name="Berlin A.M."/>
            <person name="Chapman S.B."/>
            <person name="Gainer-Dewar J."/>
            <person name="Goldberg J."/>
            <person name="Griggs A."/>
            <person name="Gujja S."/>
            <person name="Hansen M."/>
            <person name="Howarth C."/>
            <person name="Imamovic A."/>
            <person name="Ireland A."/>
            <person name="Larimer J."/>
            <person name="McCowan C."/>
            <person name="Murphy C."/>
            <person name="Pearson M."/>
            <person name="Poon T.W."/>
            <person name="Priest M."/>
            <person name="Roberts A."/>
            <person name="Saif S."/>
            <person name="Shea T."/>
            <person name="Sisk P."/>
            <person name="Sykes S."/>
            <person name="Wortman J."/>
            <person name="Nusbaum C."/>
            <person name="Birren B."/>
        </authorList>
    </citation>
    <scope>NUCLEOTIDE SEQUENCE [LARGE SCALE GENOMIC DNA]</scope>
    <source>
        <strain evidence="2 3">CBS 617.96</strain>
    </source>
</reference>
<dbReference type="HOGENOM" id="CLU_372559_0_0_1"/>
<dbReference type="AlphaFoldDB" id="W9XW38"/>
<proteinExistence type="predicted"/>
<evidence type="ECO:0000313" key="2">
    <source>
        <dbReference type="EMBL" id="EXJ81565.1"/>
    </source>
</evidence>
<feature type="compositionally biased region" description="Basic and acidic residues" evidence="1">
    <location>
        <begin position="181"/>
        <end position="193"/>
    </location>
</feature>
<feature type="region of interest" description="Disordered" evidence="1">
    <location>
        <begin position="1"/>
        <end position="33"/>
    </location>
</feature>
<evidence type="ECO:0000256" key="1">
    <source>
        <dbReference type="SAM" id="MobiDB-lite"/>
    </source>
</evidence>
<name>W9XW38_9EURO</name>
<comment type="caution">
    <text evidence="2">The sequence shown here is derived from an EMBL/GenBank/DDBJ whole genome shotgun (WGS) entry which is preliminary data.</text>
</comment>
<feature type="compositionally biased region" description="Polar residues" evidence="1">
    <location>
        <begin position="197"/>
        <end position="223"/>
    </location>
</feature>